<name>A0ABM7X079_9BACT</name>
<keyword evidence="3" id="KW-1185">Reference proteome</keyword>
<sequence length="76" mass="7688">MNAMTMLGDDVLAAVSGGHGHGKHHCHGHDGHKGSKQSVSQSQSEVVDILGNVTLGDGASLTIVLGNQSQTVSQSA</sequence>
<proteinExistence type="predicted"/>
<evidence type="ECO:0000313" key="3">
    <source>
        <dbReference type="Proteomes" id="UP001162891"/>
    </source>
</evidence>
<dbReference type="EMBL" id="AP025591">
    <property type="protein sequence ID" value="BDG05199.1"/>
    <property type="molecule type" value="Genomic_DNA"/>
</dbReference>
<organism evidence="2 3">
    <name type="scientific">Anaeromyxobacter oryzae</name>
    <dbReference type="NCBI Taxonomy" id="2918170"/>
    <lineage>
        <taxon>Bacteria</taxon>
        <taxon>Pseudomonadati</taxon>
        <taxon>Myxococcota</taxon>
        <taxon>Myxococcia</taxon>
        <taxon>Myxococcales</taxon>
        <taxon>Cystobacterineae</taxon>
        <taxon>Anaeromyxobacteraceae</taxon>
        <taxon>Anaeromyxobacter</taxon>
    </lineage>
</organism>
<reference evidence="3" key="1">
    <citation type="journal article" date="2022" name="Int. J. Syst. Evol. Microbiol.">
        <title>Anaeromyxobacter oryzae sp. nov., Anaeromyxobacter diazotrophicus sp. nov. and Anaeromyxobacter paludicola sp. nov., isolated from paddy soils.</title>
        <authorList>
            <person name="Itoh H."/>
            <person name="Xu Z."/>
            <person name="Mise K."/>
            <person name="Masuda Y."/>
            <person name="Ushijima N."/>
            <person name="Hayakawa C."/>
            <person name="Shiratori Y."/>
            <person name="Senoo K."/>
        </authorList>
    </citation>
    <scope>NUCLEOTIDE SEQUENCE [LARGE SCALE GENOMIC DNA]</scope>
    <source>
        <strain evidence="3">Red232</strain>
    </source>
</reference>
<gene>
    <name evidence="2" type="ORF">AMOR_41950</name>
</gene>
<protein>
    <submittedName>
        <fullName evidence="2">Uncharacterized protein</fullName>
    </submittedName>
</protein>
<evidence type="ECO:0000313" key="2">
    <source>
        <dbReference type="EMBL" id="BDG05199.1"/>
    </source>
</evidence>
<feature type="region of interest" description="Disordered" evidence="1">
    <location>
        <begin position="15"/>
        <end position="44"/>
    </location>
</feature>
<evidence type="ECO:0000256" key="1">
    <source>
        <dbReference type="SAM" id="MobiDB-lite"/>
    </source>
</evidence>
<dbReference type="Proteomes" id="UP001162891">
    <property type="component" value="Chromosome"/>
</dbReference>
<accession>A0ABM7X079</accession>